<dbReference type="GO" id="GO:0032259">
    <property type="term" value="P:methylation"/>
    <property type="evidence" value="ECO:0007669"/>
    <property type="project" value="UniProtKB-KW"/>
</dbReference>
<gene>
    <name evidence="6" type="ORF">METZ01_LOCUS136359</name>
</gene>
<evidence type="ECO:0000256" key="3">
    <source>
        <dbReference type="ARBA" id="ARBA00022691"/>
    </source>
</evidence>
<evidence type="ECO:0000256" key="1">
    <source>
        <dbReference type="ARBA" id="ARBA00022603"/>
    </source>
</evidence>
<dbReference type="InterPro" id="IPR029063">
    <property type="entry name" value="SAM-dependent_MTases_sf"/>
</dbReference>
<evidence type="ECO:0000259" key="5">
    <source>
        <dbReference type="Pfam" id="PF10672"/>
    </source>
</evidence>
<evidence type="ECO:0000313" key="6">
    <source>
        <dbReference type="EMBL" id="SVA83505.1"/>
    </source>
</evidence>
<sequence>MNTKPPLPAGSPRKLRSGRDPKTNAYRLIHGQADGWKDLYVDRLGDFLLMQSPLPLTELQVDATKKWKNALKIKGVYYKKLNRLVQQSTPTSASPRLIMGLEAPDEFEVMENGLKYRLSLKQGYSSGLFLDMRENRQRILANHIETGFTLFNSTRGNITVLNVFSYTCSFSVCAARMGATTINLDLSRKYLDWGRENFRLNQVNPKDHDFIYGDALEWIKRLAKRGDKYDLVVLDPPTFSRSKQSGVFMAKRDYGNLAKAAAPLVRKGGVLLACCNAAGLGNAKFKEEVRRGIRSCGRKIALSFSAMPPPDFPVTRNEPAHLKVSWLRLD</sequence>
<dbReference type="SUPFAM" id="SSF53335">
    <property type="entry name" value="S-adenosyl-L-methionine-dependent methyltransferases"/>
    <property type="match status" value="1"/>
</dbReference>
<dbReference type="Gene3D" id="3.40.50.150">
    <property type="entry name" value="Vaccinia Virus protein VP39"/>
    <property type="match status" value="1"/>
</dbReference>
<evidence type="ECO:0000256" key="4">
    <source>
        <dbReference type="SAM" id="MobiDB-lite"/>
    </source>
</evidence>
<dbReference type="Pfam" id="PF10672">
    <property type="entry name" value="Methyltrans_SAM"/>
    <property type="match status" value="1"/>
</dbReference>
<dbReference type="AlphaFoldDB" id="A0A381Z2M5"/>
<keyword evidence="3" id="KW-0949">S-adenosyl-L-methionine</keyword>
<keyword evidence="2" id="KW-0808">Transferase</keyword>
<organism evidence="6">
    <name type="scientific">marine metagenome</name>
    <dbReference type="NCBI Taxonomy" id="408172"/>
    <lineage>
        <taxon>unclassified sequences</taxon>
        <taxon>metagenomes</taxon>
        <taxon>ecological metagenomes</taxon>
    </lineage>
</organism>
<dbReference type="CDD" id="cd02440">
    <property type="entry name" value="AdoMet_MTases"/>
    <property type="match status" value="1"/>
</dbReference>
<protein>
    <recommendedName>
        <fullName evidence="5">S-adenosylmethionine-dependent methyltransferase domain-containing protein</fullName>
    </recommendedName>
</protein>
<keyword evidence="1" id="KW-0489">Methyltransferase</keyword>
<evidence type="ECO:0000256" key="2">
    <source>
        <dbReference type="ARBA" id="ARBA00022679"/>
    </source>
</evidence>
<dbReference type="PANTHER" id="PTHR43042">
    <property type="entry name" value="SAM-DEPENDENT METHYLTRANSFERASE"/>
    <property type="match status" value="1"/>
</dbReference>
<dbReference type="PANTHER" id="PTHR43042:SF3">
    <property type="entry name" value="RIBOSOMAL RNA LARGE SUBUNIT METHYLTRANSFERASE YWBD-RELATED"/>
    <property type="match status" value="1"/>
</dbReference>
<feature type="region of interest" description="Disordered" evidence="4">
    <location>
        <begin position="1"/>
        <end position="21"/>
    </location>
</feature>
<reference evidence="6" key="1">
    <citation type="submission" date="2018-05" db="EMBL/GenBank/DDBJ databases">
        <authorList>
            <person name="Lanie J.A."/>
            <person name="Ng W.-L."/>
            <person name="Kazmierczak K.M."/>
            <person name="Andrzejewski T.M."/>
            <person name="Davidsen T.M."/>
            <person name="Wayne K.J."/>
            <person name="Tettelin H."/>
            <person name="Glass J.I."/>
            <person name="Rusch D."/>
            <person name="Podicherti R."/>
            <person name="Tsui H.-C.T."/>
            <person name="Winkler M.E."/>
        </authorList>
    </citation>
    <scope>NUCLEOTIDE SEQUENCE</scope>
</reference>
<dbReference type="GO" id="GO:0008168">
    <property type="term" value="F:methyltransferase activity"/>
    <property type="evidence" value="ECO:0007669"/>
    <property type="project" value="UniProtKB-KW"/>
</dbReference>
<accession>A0A381Z2M5</accession>
<dbReference type="InterPro" id="IPR019614">
    <property type="entry name" value="SAM-dep_methyl-trfase"/>
</dbReference>
<name>A0A381Z2M5_9ZZZZ</name>
<dbReference type="Gene3D" id="3.30.750.80">
    <property type="entry name" value="RNA methyltransferase domain (HRMD) like"/>
    <property type="match status" value="1"/>
</dbReference>
<dbReference type="EMBL" id="UINC01019723">
    <property type="protein sequence ID" value="SVA83505.1"/>
    <property type="molecule type" value="Genomic_DNA"/>
</dbReference>
<proteinExistence type="predicted"/>
<feature type="domain" description="S-adenosylmethionine-dependent methyltransferase" evidence="5">
    <location>
        <begin position="27"/>
        <end position="296"/>
    </location>
</feature>